<proteinExistence type="predicted"/>
<keyword evidence="3" id="KW-1185">Reference proteome</keyword>
<evidence type="ECO:0000313" key="3">
    <source>
        <dbReference type="Proteomes" id="UP001596208"/>
    </source>
</evidence>
<sequence length="118" mass="12511">MTRTHQIHASEPHVVVSHGADFFGEDQHPLTSLTSLAGYAEGCLSQDERGPVVLLLSNPGEGGTMTPGQAAEIAPLLLKLARHRFVRPKESAIAHALAAAAKEAATAAGPWEWRIENA</sequence>
<dbReference type="Proteomes" id="UP001596208">
    <property type="component" value="Unassembled WGS sequence"/>
</dbReference>
<evidence type="ECO:0000259" key="1">
    <source>
        <dbReference type="Pfam" id="PF24881"/>
    </source>
</evidence>
<dbReference type="Pfam" id="PF24881">
    <property type="entry name" value="DUF7739"/>
    <property type="match status" value="1"/>
</dbReference>
<gene>
    <name evidence="2" type="ORF">ACFPRK_08550</name>
</gene>
<name>A0ABW0B0D6_9ACTN</name>
<dbReference type="InterPro" id="IPR056641">
    <property type="entry name" value="DUF7739"/>
</dbReference>
<evidence type="ECO:0000313" key="2">
    <source>
        <dbReference type="EMBL" id="MFC5170640.1"/>
    </source>
</evidence>
<accession>A0ABW0B0D6</accession>
<feature type="domain" description="DUF7739" evidence="1">
    <location>
        <begin position="19"/>
        <end position="114"/>
    </location>
</feature>
<organism evidence="2 3">
    <name type="scientific">Streptomyces mutomycini</name>
    <dbReference type="NCBI Taxonomy" id="284036"/>
    <lineage>
        <taxon>Bacteria</taxon>
        <taxon>Bacillati</taxon>
        <taxon>Actinomycetota</taxon>
        <taxon>Actinomycetes</taxon>
        <taxon>Kitasatosporales</taxon>
        <taxon>Streptomycetaceae</taxon>
        <taxon>Streptomyces</taxon>
    </lineage>
</organism>
<reference evidence="3" key="1">
    <citation type="journal article" date="2019" name="Int. J. Syst. Evol. Microbiol.">
        <title>The Global Catalogue of Microorganisms (GCM) 10K type strain sequencing project: providing services to taxonomists for standard genome sequencing and annotation.</title>
        <authorList>
            <consortium name="The Broad Institute Genomics Platform"/>
            <consortium name="The Broad Institute Genome Sequencing Center for Infectious Disease"/>
            <person name="Wu L."/>
            <person name="Ma J."/>
        </authorList>
    </citation>
    <scope>NUCLEOTIDE SEQUENCE [LARGE SCALE GENOMIC DNA]</scope>
    <source>
        <strain evidence="3">CGMCC 4.1721</strain>
    </source>
</reference>
<dbReference type="RefSeq" id="WP_065849510.1">
    <property type="nucleotide sequence ID" value="NZ_JBHSKI010000003.1"/>
</dbReference>
<comment type="caution">
    <text evidence="2">The sequence shown here is derived from an EMBL/GenBank/DDBJ whole genome shotgun (WGS) entry which is preliminary data.</text>
</comment>
<protein>
    <recommendedName>
        <fullName evidence="1">DUF7739 domain-containing protein</fullName>
    </recommendedName>
</protein>
<dbReference type="EMBL" id="JBHSKI010000003">
    <property type="protein sequence ID" value="MFC5170640.1"/>
    <property type="molecule type" value="Genomic_DNA"/>
</dbReference>